<feature type="transmembrane region" description="Helical" evidence="1">
    <location>
        <begin position="92"/>
        <end position="108"/>
    </location>
</feature>
<comment type="caution">
    <text evidence="2">The sequence shown here is derived from an EMBL/GenBank/DDBJ whole genome shotgun (WGS) entry which is preliminary data.</text>
</comment>
<keyword evidence="1" id="KW-0472">Membrane</keyword>
<dbReference type="Proteomes" id="UP000320653">
    <property type="component" value="Unassembled WGS sequence"/>
</dbReference>
<feature type="transmembrane region" description="Helical" evidence="1">
    <location>
        <begin position="142"/>
        <end position="163"/>
    </location>
</feature>
<dbReference type="EMBL" id="VIWP01000012">
    <property type="protein sequence ID" value="TWF47411.1"/>
    <property type="molecule type" value="Genomic_DNA"/>
</dbReference>
<feature type="transmembrane region" description="Helical" evidence="1">
    <location>
        <begin position="208"/>
        <end position="224"/>
    </location>
</feature>
<evidence type="ECO:0000313" key="3">
    <source>
        <dbReference type="Proteomes" id="UP000320653"/>
    </source>
</evidence>
<name>A0A561QAP9_9HYPH</name>
<evidence type="ECO:0008006" key="4">
    <source>
        <dbReference type="Google" id="ProtNLM"/>
    </source>
</evidence>
<keyword evidence="1" id="KW-0812">Transmembrane</keyword>
<feature type="transmembrane region" description="Helical" evidence="1">
    <location>
        <begin position="230"/>
        <end position="248"/>
    </location>
</feature>
<keyword evidence="3" id="KW-1185">Reference proteome</keyword>
<dbReference type="PRINTS" id="PR00173">
    <property type="entry name" value="EDTRNSPORT"/>
</dbReference>
<organism evidence="2 3">
    <name type="scientific">Neorhizobium alkalisoli</name>
    <dbReference type="NCBI Taxonomy" id="528178"/>
    <lineage>
        <taxon>Bacteria</taxon>
        <taxon>Pseudomonadati</taxon>
        <taxon>Pseudomonadota</taxon>
        <taxon>Alphaproteobacteria</taxon>
        <taxon>Hyphomicrobiales</taxon>
        <taxon>Rhizobiaceae</taxon>
        <taxon>Rhizobium/Agrobacterium group</taxon>
        <taxon>Neorhizobium</taxon>
    </lineage>
</organism>
<evidence type="ECO:0000256" key="1">
    <source>
        <dbReference type="SAM" id="Phobius"/>
    </source>
</evidence>
<feature type="transmembrane region" description="Helical" evidence="1">
    <location>
        <begin position="21"/>
        <end position="41"/>
    </location>
</feature>
<proteinExistence type="predicted"/>
<dbReference type="RefSeq" id="WP_145642641.1">
    <property type="nucleotide sequence ID" value="NZ_VIWP01000012.1"/>
</dbReference>
<dbReference type="NCBIfam" id="NF038256">
    <property type="entry name" value="exopoly_VpsF"/>
    <property type="match status" value="1"/>
</dbReference>
<dbReference type="OrthoDB" id="7944166at2"/>
<reference evidence="2 3" key="1">
    <citation type="submission" date="2019-06" db="EMBL/GenBank/DDBJ databases">
        <title>Sorghum-associated microbial communities from plants grown in Nebraska, USA.</title>
        <authorList>
            <person name="Schachtman D."/>
        </authorList>
    </citation>
    <scope>NUCLEOTIDE SEQUENCE [LARGE SCALE GENOMIC DNA]</scope>
    <source>
        <strain evidence="2 3">1225</strain>
    </source>
</reference>
<evidence type="ECO:0000313" key="2">
    <source>
        <dbReference type="EMBL" id="TWF47411.1"/>
    </source>
</evidence>
<feature type="transmembrane region" description="Helical" evidence="1">
    <location>
        <begin position="183"/>
        <end position="203"/>
    </location>
</feature>
<gene>
    <name evidence="2" type="ORF">FHW37_11250</name>
</gene>
<feature type="transmembrane region" description="Helical" evidence="1">
    <location>
        <begin position="114"/>
        <end position="133"/>
    </location>
</feature>
<keyword evidence="1" id="KW-1133">Transmembrane helix</keyword>
<feature type="transmembrane region" description="Helical" evidence="1">
    <location>
        <begin position="61"/>
        <end position="80"/>
    </location>
</feature>
<dbReference type="InterPro" id="IPR048041">
    <property type="entry name" value="VpsF-like"/>
</dbReference>
<feature type="transmembrane region" description="Helical" evidence="1">
    <location>
        <begin position="260"/>
        <end position="283"/>
    </location>
</feature>
<feature type="transmembrane region" description="Helical" evidence="1">
    <location>
        <begin position="340"/>
        <end position="363"/>
    </location>
</feature>
<dbReference type="AlphaFoldDB" id="A0A561QAP9"/>
<sequence length="438" mass="47372">MDRVGMTGAQSLDYRHNALGIVLLILTILAVVARIFISAGVLDGFVSYTSEGGSFIVKFHLAAYAIVSVLILALVSRPFLLSTADLSLFRSLLRIGGALVFLTFLIVATSGVSATGFIIDTYLVAVLTGLLLLTQTPDARRIVGECVIILMITSAIIAIGELVSQTRLLPFTEDEPFFRPTGLAGHPLALGAHIALTIGFVALTRWPLWLRAMLILVLFVGLAASGARLATLAGAAEILLLLCLSRWQKLSLRRERQAKLLIVLCAIICGALLVFTLSSAGFLGRFNNSLADDNSLARVKIYQIFNYVSWRDIMLGMDANTLLLLVRTNLQIYFIESAPVFIILTLGLPAAVAFAIIIMIFFVRLFNAASVEARIAMLVLIAVDLSNNGFATKNPDVILLTTLAISFLPVSPAKAGRKTSQSHQVVSTTSRWSVRLRV</sequence>
<protein>
    <recommendedName>
        <fullName evidence="4">O-antigen ligase-like membrane protein</fullName>
    </recommendedName>
</protein>
<accession>A0A561QAP9</accession>